<evidence type="ECO:0000256" key="3">
    <source>
        <dbReference type="SAM" id="SignalP"/>
    </source>
</evidence>
<feature type="transmembrane region" description="Helical" evidence="2">
    <location>
        <begin position="254"/>
        <end position="277"/>
    </location>
</feature>
<dbReference type="AlphaFoldDB" id="A0A3A4ZI11"/>
<dbReference type="Pfam" id="PF20990">
    <property type="entry name" value="DUF2207_C"/>
    <property type="match status" value="1"/>
</dbReference>
<keyword evidence="2" id="KW-0472">Membrane</keyword>
<feature type="compositionally biased region" description="Gly residues" evidence="1">
    <location>
        <begin position="591"/>
        <end position="608"/>
    </location>
</feature>
<gene>
    <name evidence="6" type="ORF">C4561_04985</name>
</gene>
<evidence type="ECO:0000256" key="1">
    <source>
        <dbReference type="SAM" id="MobiDB-lite"/>
    </source>
</evidence>
<dbReference type="Pfam" id="PF09972">
    <property type="entry name" value="DUF2207"/>
    <property type="match status" value="1"/>
</dbReference>
<dbReference type="InterPro" id="IPR048389">
    <property type="entry name" value="YciQ-like_C"/>
</dbReference>
<name>A0A3A4ZI11_UNCKA</name>
<feature type="signal peptide" evidence="3">
    <location>
        <begin position="1"/>
        <end position="27"/>
    </location>
</feature>
<protein>
    <submittedName>
        <fullName evidence="6">DUF2207 domain-containing protein</fullName>
    </submittedName>
</protein>
<evidence type="ECO:0000259" key="4">
    <source>
        <dbReference type="Pfam" id="PF09972"/>
    </source>
</evidence>
<evidence type="ECO:0000313" key="7">
    <source>
        <dbReference type="Proteomes" id="UP000265540"/>
    </source>
</evidence>
<proteinExistence type="predicted"/>
<keyword evidence="3" id="KW-0732">Signal</keyword>
<sequence>MTKLPKIIRLLTVSILITLASSTQLKAQNSGYEHIESFDVEINILETGHILVTESIKYDFGTDSRHGIFRTIPYLKTNDKNERLILDFTDVSVTDEFNRKITFETSKTSDLLKIKIGDPDKLISGAHEYVIKYKVAGALTYFDDFDELYWNITGNEWDVPINKATARVFLPANIPDTLRPNTKASCYTGRTGSTQSFCNISITSEGRIGYLFFTEYPLNFGEGLTIVVNFPKGFASYLAPRLDKLYSIYQTFRLLIVSIVVITWGLLAPLITLWYWFKDWKNTKSKEKILSAWFSPPKNPDKTEYTPAESGILLNKSTGSSLITATIIQLAQKGFLKIVVHNKNDFDFIKLKDFNDPSLKNYEKSLLKGLFSDVKAMKLDLGKFTSKLGKIKGMMSDGKIDEKEQEEIAQMFGAVTDINVVNIKTLKNSTNFPNVVQLFNTQLGEHMMAKGLFRRNPETINSLFSVIGVVSLTLLNPIMSAISFAFGRKSAPRTDLGIEKYSEAKSLLNFLKSQSEQLDFQAQNQMFFEKLLPYATAFGVEKIWAEKFKDINFTKSDWYEGSTYNSMAFSSFSSSLNSSVRSYSSTSSSGSSGGSSGGGGGGGGGGSW</sequence>
<feature type="chain" id="PRO_5017283498" evidence="3">
    <location>
        <begin position="28"/>
        <end position="608"/>
    </location>
</feature>
<evidence type="ECO:0000256" key="2">
    <source>
        <dbReference type="SAM" id="Phobius"/>
    </source>
</evidence>
<feature type="region of interest" description="Disordered" evidence="1">
    <location>
        <begin position="586"/>
        <end position="608"/>
    </location>
</feature>
<dbReference type="InterPro" id="IPR018702">
    <property type="entry name" value="DUF2207"/>
</dbReference>
<evidence type="ECO:0000313" key="6">
    <source>
        <dbReference type="EMBL" id="RJR26477.1"/>
    </source>
</evidence>
<evidence type="ECO:0000259" key="5">
    <source>
        <dbReference type="Pfam" id="PF20990"/>
    </source>
</evidence>
<accession>A0A3A4ZI11</accession>
<dbReference type="Proteomes" id="UP000265540">
    <property type="component" value="Unassembled WGS sequence"/>
</dbReference>
<feature type="domain" description="DUF2207" evidence="4">
    <location>
        <begin position="35"/>
        <end position="230"/>
    </location>
</feature>
<keyword evidence="2" id="KW-0812">Transmembrane</keyword>
<reference evidence="6 7" key="1">
    <citation type="journal article" date="2017" name="ISME J.">
        <title>Energy and carbon metabolisms in a deep terrestrial subsurface fluid microbial community.</title>
        <authorList>
            <person name="Momper L."/>
            <person name="Jungbluth S.P."/>
            <person name="Lee M.D."/>
            <person name="Amend J.P."/>
        </authorList>
    </citation>
    <scope>NUCLEOTIDE SEQUENCE [LARGE SCALE GENOMIC DNA]</scope>
    <source>
        <strain evidence="6">SURF_46</strain>
    </source>
</reference>
<feature type="domain" description="Predicted membrane protein YciQ-like C-terminal" evidence="5">
    <location>
        <begin position="304"/>
        <end position="548"/>
    </location>
</feature>
<organism evidence="6 7">
    <name type="scientific">candidate division WWE3 bacterium</name>
    <dbReference type="NCBI Taxonomy" id="2053526"/>
    <lineage>
        <taxon>Bacteria</taxon>
        <taxon>Katanobacteria</taxon>
    </lineage>
</organism>
<keyword evidence="2" id="KW-1133">Transmembrane helix</keyword>
<feature type="transmembrane region" description="Helical" evidence="2">
    <location>
        <begin position="463"/>
        <end position="486"/>
    </location>
</feature>
<comment type="caution">
    <text evidence="6">The sequence shown here is derived from an EMBL/GenBank/DDBJ whole genome shotgun (WGS) entry which is preliminary data.</text>
</comment>
<dbReference type="EMBL" id="QZJF01000021">
    <property type="protein sequence ID" value="RJR26477.1"/>
    <property type="molecule type" value="Genomic_DNA"/>
</dbReference>